<feature type="transmembrane region" description="Helical" evidence="2">
    <location>
        <begin position="659"/>
        <end position="681"/>
    </location>
</feature>
<feature type="transmembrane region" description="Helical" evidence="2">
    <location>
        <begin position="155"/>
        <end position="177"/>
    </location>
</feature>
<evidence type="ECO:0000259" key="3">
    <source>
        <dbReference type="Pfam" id="PF20163"/>
    </source>
</evidence>
<comment type="caution">
    <text evidence="4">The sequence shown here is derived from an EMBL/GenBank/DDBJ whole genome shotgun (WGS) entry which is preliminary data.</text>
</comment>
<dbReference type="Pfam" id="PF20163">
    <property type="entry name" value="DUF6536"/>
    <property type="match status" value="1"/>
</dbReference>
<organism evidence="4 5">
    <name type="scientific">Coleophoma cylindrospora</name>
    <dbReference type="NCBI Taxonomy" id="1849047"/>
    <lineage>
        <taxon>Eukaryota</taxon>
        <taxon>Fungi</taxon>
        <taxon>Dikarya</taxon>
        <taxon>Ascomycota</taxon>
        <taxon>Pezizomycotina</taxon>
        <taxon>Leotiomycetes</taxon>
        <taxon>Helotiales</taxon>
        <taxon>Dermateaceae</taxon>
        <taxon>Coleophoma</taxon>
    </lineage>
</organism>
<dbReference type="PANTHER" id="PTHR35395:SF1">
    <property type="entry name" value="DUF6536 DOMAIN-CONTAINING PROTEIN"/>
    <property type="match status" value="1"/>
</dbReference>
<dbReference type="InterPro" id="IPR046623">
    <property type="entry name" value="DUF6536"/>
</dbReference>
<keyword evidence="2" id="KW-0812">Transmembrane</keyword>
<evidence type="ECO:0000256" key="1">
    <source>
        <dbReference type="SAM" id="MobiDB-lite"/>
    </source>
</evidence>
<feature type="domain" description="DUF6536" evidence="3">
    <location>
        <begin position="157"/>
        <end position="296"/>
    </location>
</feature>
<keyword evidence="2" id="KW-0472">Membrane</keyword>
<feature type="transmembrane region" description="Helical" evidence="2">
    <location>
        <begin position="724"/>
        <end position="746"/>
    </location>
</feature>
<feature type="transmembrane region" description="Helical" evidence="2">
    <location>
        <begin position="766"/>
        <end position="789"/>
    </location>
</feature>
<evidence type="ECO:0000313" key="4">
    <source>
        <dbReference type="EMBL" id="RDW71534.1"/>
    </source>
</evidence>
<dbReference type="Proteomes" id="UP000256645">
    <property type="component" value="Unassembled WGS sequence"/>
</dbReference>
<gene>
    <name evidence="4" type="ORF">BP6252_08097</name>
</gene>
<sequence length="853" mass="95386">MTAPYSQMFGDEWERDGPDISMVDLGQDDTEHDLSERQTLSHARNSSYSQPDARSSRQLLRNGSTVSTDSPTYYEDSPTEYRSQLSPDVVDVKSGLREGEGEGLRRRLGLSNTFPKLWHKASFTASQRTTSTFDGQFAHGKPGWWKKQMLVDRSLRTMAAFTALCALIICIIVFTYLKDFITRLNKNSTSVGGSHGESCHNMESRNIAVHFFINIAATLILGCSNTYQQLVTALKVSEMRWMLSKRGDSKVGTNSPWSINHKQQGRKRAWAAWILLISTSIPVHFLANSFIGPSFYVSMPTSVTYEQNSDNVTSEATIYGGYGFSYSYTDTYQKTYDSACWTAFRSGSYVLPTDLQDLDTNWNAEQLGNFTTFASVKVQYQNASCSRFVNQTTIKLALDEYNHTAVSIGYSKAYQVGDVGECVLGSNIKCDLQDQQTRQCRLNVRMQAAFILMGCLLIKAAYMIIINYNARWRTKEQCLTYGDVIVASVLDPELKIHNECLLNSGDGYRLQVQHTCHKHCKDPTPSATGDDIGHCQNCKKFNIVNMASDLPHPSIAIKYKRSLLSNLGSTAVTQMIILMICSLVMVGISIMLATLIGIAANNYHSSCRDPNLLAWDPNWTLICEKGLAAYLKSAYGTWGGFNSSATIGGLTPDSLASEAMAFAISNGAQFLYSLLYLLLIYNLTLISMEQEWGKWELERKKPRCTIVSGRPFQQSYFLQLPSNILFPMMAFSASMHWLLGQAISTIESIFVDVDNGIEHSQYFVTYAAYPIFMSTILMVAMTTVCWWAFTYKREGFAPQMYGSIRVLCASTTELTDFGPTGLQWGDLGMGLRFRHAGFSADEPTKIIPAELYC</sequence>
<evidence type="ECO:0000256" key="2">
    <source>
        <dbReference type="SAM" id="Phobius"/>
    </source>
</evidence>
<feature type="region of interest" description="Disordered" evidence="1">
    <location>
        <begin position="1"/>
        <end position="80"/>
    </location>
</feature>
<accession>A0A3D8RCD3</accession>
<dbReference type="PANTHER" id="PTHR35395">
    <property type="entry name" value="DUF6536 DOMAIN-CONTAINING PROTEIN"/>
    <property type="match status" value="1"/>
</dbReference>
<proteinExistence type="predicted"/>
<feature type="transmembrane region" description="Helical" evidence="2">
    <location>
        <begin position="270"/>
        <end position="291"/>
    </location>
</feature>
<keyword evidence="5" id="KW-1185">Reference proteome</keyword>
<dbReference type="EMBL" id="PDLM01000008">
    <property type="protein sequence ID" value="RDW71534.1"/>
    <property type="molecule type" value="Genomic_DNA"/>
</dbReference>
<feature type="transmembrane region" description="Helical" evidence="2">
    <location>
        <begin position="576"/>
        <end position="600"/>
    </location>
</feature>
<keyword evidence="2" id="KW-1133">Transmembrane helix</keyword>
<name>A0A3D8RCD3_9HELO</name>
<feature type="transmembrane region" description="Helical" evidence="2">
    <location>
        <begin position="446"/>
        <end position="465"/>
    </location>
</feature>
<evidence type="ECO:0000313" key="5">
    <source>
        <dbReference type="Proteomes" id="UP000256645"/>
    </source>
</evidence>
<dbReference type="OrthoDB" id="5429634at2759"/>
<reference evidence="4 5" key="1">
    <citation type="journal article" date="2018" name="IMA Fungus">
        <title>IMA Genome-F 9: Draft genome sequence of Annulohypoxylon stygium, Aspergillus mulundensis, Berkeleyomyces basicola (syn. Thielaviopsis basicola), Ceratocystis smalleyi, two Cercospora beticola strains, Coleophoma cylindrospora, Fusarium fracticaudum, Phialophora cf. hyalina, and Morchella septimelata.</title>
        <authorList>
            <person name="Wingfield B.D."/>
            <person name="Bills G.F."/>
            <person name="Dong Y."/>
            <person name="Huang W."/>
            <person name="Nel W.J."/>
            <person name="Swalarsk-Parry B.S."/>
            <person name="Vaghefi N."/>
            <person name="Wilken P.M."/>
            <person name="An Z."/>
            <person name="de Beer Z.W."/>
            <person name="De Vos L."/>
            <person name="Chen L."/>
            <person name="Duong T.A."/>
            <person name="Gao Y."/>
            <person name="Hammerbacher A."/>
            <person name="Kikkert J.R."/>
            <person name="Li Y."/>
            <person name="Li H."/>
            <person name="Li K."/>
            <person name="Li Q."/>
            <person name="Liu X."/>
            <person name="Ma X."/>
            <person name="Naidoo K."/>
            <person name="Pethybridge S.J."/>
            <person name="Sun J."/>
            <person name="Steenkamp E.T."/>
            <person name="van der Nest M.A."/>
            <person name="van Wyk S."/>
            <person name="Wingfield M.J."/>
            <person name="Xiong C."/>
            <person name="Yue Q."/>
            <person name="Zhang X."/>
        </authorList>
    </citation>
    <scope>NUCLEOTIDE SEQUENCE [LARGE SCALE GENOMIC DNA]</scope>
    <source>
        <strain evidence="4 5">BP6252</strain>
    </source>
</reference>
<protein>
    <recommendedName>
        <fullName evidence="3">DUF6536 domain-containing protein</fullName>
    </recommendedName>
</protein>
<feature type="compositionally biased region" description="Polar residues" evidence="1">
    <location>
        <begin position="37"/>
        <end position="71"/>
    </location>
</feature>
<dbReference type="AlphaFoldDB" id="A0A3D8RCD3"/>